<sequence length="90" mass="9260">MNRMAVSFRGVRTGADGRRRVRAPRARLRTRASSTGEGSRVGRSYGPASARGAAGATTAQGQGALVHDGSPFDSSGRRVAAAGRTAHDPP</sequence>
<dbReference type="EMBL" id="BNBO01000004">
    <property type="protein sequence ID" value="GHH63108.1"/>
    <property type="molecule type" value="Genomic_DNA"/>
</dbReference>
<gene>
    <name evidence="2" type="ORF">GCM10018781_12020</name>
</gene>
<feature type="region of interest" description="Disordered" evidence="1">
    <location>
        <begin position="1"/>
        <end position="90"/>
    </location>
</feature>
<comment type="caution">
    <text evidence="2">The sequence shown here is derived from an EMBL/GenBank/DDBJ whole genome shotgun (WGS) entry which is preliminary data.</text>
</comment>
<evidence type="ECO:0000256" key="1">
    <source>
        <dbReference type="SAM" id="MobiDB-lite"/>
    </source>
</evidence>
<feature type="compositionally biased region" description="Basic residues" evidence="1">
    <location>
        <begin position="19"/>
        <end position="30"/>
    </location>
</feature>
<feature type="compositionally biased region" description="Low complexity" evidence="1">
    <location>
        <begin position="42"/>
        <end position="64"/>
    </location>
</feature>
<reference evidence="2" key="1">
    <citation type="journal article" date="2014" name="Int. J. Syst. Evol. Microbiol.">
        <title>Complete genome sequence of Corynebacterium casei LMG S-19264T (=DSM 44701T), isolated from a smear-ripened cheese.</title>
        <authorList>
            <consortium name="US DOE Joint Genome Institute (JGI-PGF)"/>
            <person name="Walter F."/>
            <person name="Albersmeier A."/>
            <person name="Kalinowski J."/>
            <person name="Ruckert C."/>
        </authorList>
    </citation>
    <scope>NUCLEOTIDE SEQUENCE</scope>
    <source>
        <strain evidence="2">JCM 4646</strain>
    </source>
</reference>
<evidence type="ECO:0000313" key="2">
    <source>
        <dbReference type="EMBL" id="GHH63108.1"/>
    </source>
</evidence>
<evidence type="ECO:0000313" key="3">
    <source>
        <dbReference type="Proteomes" id="UP000617734"/>
    </source>
</evidence>
<organism evidence="2 3">
    <name type="scientific">Kitasatospora indigofera</name>
    <dbReference type="NCBI Taxonomy" id="67307"/>
    <lineage>
        <taxon>Bacteria</taxon>
        <taxon>Bacillati</taxon>
        <taxon>Actinomycetota</taxon>
        <taxon>Actinomycetes</taxon>
        <taxon>Kitasatosporales</taxon>
        <taxon>Streptomycetaceae</taxon>
        <taxon>Kitasatospora</taxon>
    </lineage>
</organism>
<accession>A0A919KLX5</accession>
<name>A0A919KLX5_9ACTN</name>
<proteinExistence type="predicted"/>
<dbReference type="Proteomes" id="UP000617734">
    <property type="component" value="Unassembled WGS sequence"/>
</dbReference>
<reference evidence="2" key="2">
    <citation type="submission" date="2020-09" db="EMBL/GenBank/DDBJ databases">
        <authorList>
            <person name="Sun Q."/>
            <person name="Ohkuma M."/>
        </authorList>
    </citation>
    <scope>NUCLEOTIDE SEQUENCE</scope>
    <source>
        <strain evidence="2">JCM 4646</strain>
    </source>
</reference>
<keyword evidence="3" id="KW-1185">Reference proteome</keyword>
<dbReference type="AlphaFoldDB" id="A0A919KLX5"/>
<protein>
    <submittedName>
        <fullName evidence="2">Uncharacterized protein</fullName>
    </submittedName>
</protein>